<evidence type="ECO:0000313" key="4">
    <source>
        <dbReference type="Proteomes" id="UP001596434"/>
    </source>
</evidence>
<dbReference type="CDD" id="cd03801">
    <property type="entry name" value="GT4_PimA-like"/>
    <property type="match status" value="1"/>
</dbReference>
<dbReference type="Proteomes" id="UP001596434">
    <property type="component" value="Unassembled WGS sequence"/>
</dbReference>
<dbReference type="PANTHER" id="PTHR45947:SF3">
    <property type="entry name" value="SULFOQUINOVOSYL TRANSFERASE SQD2"/>
    <property type="match status" value="1"/>
</dbReference>
<dbReference type="Pfam" id="PF13439">
    <property type="entry name" value="Glyco_transf_4"/>
    <property type="match status" value="1"/>
</dbReference>
<comment type="caution">
    <text evidence="3">The sequence shown here is derived from an EMBL/GenBank/DDBJ whole genome shotgun (WGS) entry which is preliminary data.</text>
</comment>
<evidence type="ECO:0000259" key="1">
    <source>
        <dbReference type="Pfam" id="PF00534"/>
    </source>
</evidence>
<keyword evidence="3" id="KW-0328">Glycosyltransferase</keyword>
<evidence type="ECO:0000259" key="2">
    <source>
        <dbReference type="Pfam" id="PF13439"/>
    </source>
</evidence>
<dbReference type="EMBL" id="JBHTAT010000001">
    <property type="protein sequence ID" value="MFC7254444.1"/>
    <property type="molecule type" value="Genomic_DNA"/>
</dbReference>
<dbReference type="SUPFAM" id="SSF53756">
    <property type="entry name" value="UDP-Glycosyltransferase/glycogen phosphorylase"/>
    <property type="match status" value="1"/>
</dbReference>
<dbReference type="RefSeq" id="WP_379702647.1">
    <property type="nucleotide sequence ID" value="NZ_JBHTAT010000001.1"/>
</dbReference>
<feature type="domain" description="Glycosyl transferase family 1" evidence="1">
    <location>
        <begin position="204"/>
        <end position="367"/>
    </location>
</feature>
<organism evidence="3 4">
    <name type="scientific">Haloplanus litoreus</name>
    <dbReference type="NCBI Taxonomy" id="767515"/>
    <lineage>
        <taxon>Archaea</taxon>
        <taxon>Methanobacteriati</taxon>
        <taxon>Methanobacteriota</taxon>
        <taxon>Stenosarchaea group</taxon>
        <taxon>Halobacteria</taxon>
        <taxon>Halobacteriales</taxon>
        <taxon>Haloferacaceae</taxon>
        <taxon>Haloplanus</taxon>
    </lineage>
</organism>
<dbReference type="EC" id="2.4.-.-" evidence="3"/>
<dbReference type="Gene3D" id="3.40.50.2000">
    <property type="entry name" value="Glycogen Phosphorylase B"/>
    <property type="match status" value="2"/>
</dbReference>
<gene>
    <name evidence="3" type="ORF">ACFQKE_03870</name>
</gene>
<dbReference type="GeneID" id="96952758"/>
<dbReference type="InterPro" id="IPR028098">
    <property type="entry name" value="Glyco_trans_4-like_N"/>
</dbReference>
<dbReference type="InterPro" id="IPR050194">
    <property type="entry name" value="Glycosyltransferase_grp1"/>
</dbReference>
<accession>A0ABD5ZVZ9</accession>
<dbReference type="PANTHER" id="PTHR45947">
    <property type="entry name" value="SULFOQUINOVOSYL TRANSFERASE SQD2"/>
    <property type="match status" value="1"/>
</dbReference>
<sequence length="388" mass="42547">MSDGLRICLVTKMYPPRTGGGATYAYELANALGELGHDVDVYTQAVPGEDGVASTHPNVSVTRITKARPLVVVSTLYFSVACRLRIDFSAYDVVHGTLMPASTVAFGPWLLRSIDAPLVLTSHGTSLDEAQSVDPHRPVDYLFRYVFHPINVLMDAASGRFADRIIAVSDHTHEQLRDRYRFDESRLVTIPPGIDGQRFRPTDESHPAVDEDRESILVLSRLDPRKGIDGAVRAFARLDRPEAELLIAGTGRLESSLKDLATALGVREDVRFLGFVDGETLPALYSAVDLFVLPSEYEGFGIVFMEAMACGTPVIGTDVGGVPTAVVDGETGYLVSPGAEDELAARMADLLDDPEQYASMAAKAREWAGRHEWKRIASRVERTYTRHR</sequence>
<keyword evidence="3" id="KW-0808">Transferase</keyword>
<keyword evidence="4" id="KW-1185">Reference proteome</keyword>
<dbReference type="AlphaFoldDB" id="A0ABD5ZVZ9"/>
<dbReference type="InterPro" id="IPR001296">
    <property type="entry name" value="Glyco_trans_1"/>
</dbReference>
<proteinExistence type="predicted"/>
<evidence type="ECO:0000313" key="3">
    <source>
        <dbReference type="EMBL" id="MFC7254444.1"/>
    </source>
</evidence>
<feature type="domain" description="Glycosyltransferase subfamily 4-like N-terminal" evidence="2">
    <location>
        <begin position="19"/>
        <end position="196"/>
    </location>
</feature>
<name>A0ABD5ZVZ9_9EURY</name>
<protein>
    <submittedName>
        <fullName evidence="3">Glycosyltransferase family 4 protein</fullName>
        <ecNumber evidence="3">2.4.-.-</ecNumber>
    </submittedName>
</protein>
<dbReference type="Pfam" id="PF00534">
    <property type="entry name" value="Glycos_transf_1"/>
    <property type="match status" value="1"/>
</dbReference>
<reference evidence="3 4" key="1">
    <citation type="journal article" date="2019" name="Int. J. Syst. Evol. Microbiol.">
        <title>The Global Catalogue of Microorganisms (GCM) 10K type strain sequencing project: providing services to taxonomists for standard genome sequencing and annotation.</title>
        <authorList>
            <consortium name="The Broad Institute Genomics Platform"/>
            <consortium name="The Broad Institute Genome Sequencing Center for Infectious Disease"/>
            <person name="Wu L."/>
            <person name="Ma J."/>
        </authorList>
    </citation>
    <scope>NUCLEOTIDE SEQUENCE [LARGE SCALE GENOMIC DNA]</scope>
    <source>
        <strain evidence="3 4">GX21</strain>
    </source>
</reference>
<dbReference type="GO" id="GO:0016757">
    <property type="term" value="F:glycosyltransferase activity"/>
    <property type="evidence" value="ECO:0007669"/>
    <property type="project" value="UniProtKB-KW"/>
</dbReference>